<keyword evidence="3" id="KW-1185">Reference proteome</keyword>
<name>A0A7N9IC71_MACFA</name>
<sequence length="197" mass="22022">MHVRSGKKLTYYPSIIFFLSGFLFVCFLKRQGLALLPRLEGSGVITAHCSLDLQGSSDPPTSASQVAMTTDMYYHARLFFFNYFCRDGVSLCCPGFSPTLWPQRSSHFGHSKSWDYKHESPCHVLSIIFKQSLISSVLKPPHGEGNPICVLYSTEMSGQHSPVCTLPQHFLSCPSDEGGSRFCEGNTHMEITQNNKM</sequence>
<dbReference type="PANTHER" id="PTHR12138">
    <property type="entry name" value="PRIMATE-EXPANDED PROTEIN FAMILY"/>
    <property type="match status" value="1"/>
</dbReference>
<organism evidence="2 3">
    <name type="scientific">Macaca fascicularis</name>
    <name type="common">Crab-eating macaque</name>
    <name type="synonym">Cynomolgus monkey</name>
    <dbReference type="NCBI Taxonomy" id="9541"/>
    <lineage>
        <taxon>Eukaryota</taxon>
        <taxon>Metazoa</taxon>
        <taxon>Chordata</taxon>
        <taxon>Craniata</taxon>
        <taxon>Vertebrata</taxon>
        <taxon>Euteleostomi</taxon>
        <taxon>Mammalia</taxon>
        <taxon>Eutheria</taxon>
        <taxon>Euarchontoglires</taxon>
        <taxon>Primates</taxon>
        <taxon>Haplorrhini</taxon>
        <taxon>Catarrhini</taxon>
        <taxon>Cercopithecidae</taxon>
        <taxon>Cercopithecinae</taxon>
        <taxon>Macaca</taxon>
    </lineage>
</organism>
<accession>A0A7N9IC71</accession>
<evidence type="ECO:0000313" key="3">
    <source>
        <dbReference type="Proteomes" id="UP000233100"/>
    </source>
</evidence>
<protein>
    <submittedName>
        <fullName evidence="2">Uncharacterized protein</fullName>
    </submittedName>
</protein>
<feature type="transmembrane region" description="Helical" evidence="1">
    <location>
        <begin position="12"/>
        <end position="28"/>
    </location>
</feature>
<reference evidence="2" key="2">
    <citation type="submission" date="2025-08" db="UniProtKB">
        <authorList>
            <consortium name="Ensembl"/>
        </authorList>
    </citation>
    <scope>IDENTIFICATION</scope>
</reference>
<reference evidence="2" key="3">
    <citation type="submission" date="2025-09" db="UniProtKB">
        <authorList>
            <consortium name="Ensembl"/>
        </authorList>
    </citation>
    <scope>IDENTIFICATION</scope>
</reference>
<reference evidence="2 3" key="1">
    <citation type="submission" date="2013-03" db="EMBL/GenBank/DDBJ databases">
        <authorList>
            <person name="Warren W."/>
            <person name="Wilson R.K."/>
        </authorList>
    </citation>
    <scope>NUCLEOTIDE SEQUENCE</scope>
</reference>
<evidence type="ECO:0000313" key="2">
    <source>
        <dbReference type="Ensembl" id="ENSMFAP00000052810.1"/>
    </source>
</evidence>
<dbReference type="Ensembl" id="ENSMFAT00000082744.1">
    <property type="protein sequence ID" value="ENSMFAP00000052810.1"/>
    <property type="gene ID" value="ENSMFAG00000055413.1"/>
</dbReference>
<keyword evidence="1" id="KW-0472">Membrane</keyword>
<dbReference type="AlphaFoldDB" id="A0A7N9IC71"/>
<dbReference type="Proteomes" id="UP000233100">
    <property type="component" value="Chromosome 20"/>
</dbReference>
<keyword evidence="1" id="KW-0812">Transmembrane</keyword>
<keyword evidence="1" id="KW-1133">Transmembrane helix</keyword>
<evidence type="ECO:0000256" key="1">
    <source>
        <dbReference type="SAM" id="Phobius"/>
    </source>
</evidence>
<dbReference type="GeneTree" id="ENSGT01150000287033"/>
<proteinExistence type="predicted"/>
<dbReference type="PANTHER" id="PTHR12138:SF162">
    <property type="entry name" value="CHROMOSOME UNDETERMINED SCAFFOLD_275, WHOLE GENOME SHOTGUN SEQUENCE"/>
    <property type="match status" value="1"/>
</dbReference>